<reference evidence="2 3" key="1">
    <citation type="submission" date="2018-11" db="EMBL/GenBank/DDBJ databases">
        <title>Whole genome sequence of Streptomyces paromomycinus NBRC 15454(T).</title>
        <authorList>
            <person name="Komaki H."/>
            <person name="Tamura T."/>
        </authorList>
    </citation>
    <scope>NUCLEOTIDE SEQUENCE [LARGE SCALE GENOMIC DNA]</scope>
    <source>
        <strain evidence="2 3">NBRC 15454</strain>
    </source>
</reference>
<organism evidence="2 3">
    <name type="scientific">Streptomyces paromomycinus</name>
    <name type="common">Streptomyces rimosus subsp. paromomycinus</name>
    <dbReference type="NCBI Taxonomy" id="92743"/>
    <lineage>
        <taxon>Bacteria</taxon>
        <taxon>Bacillati</taxon>
        <taxon>Actinomycetota</taxon>
        <taxon>Actinomycetes</taxon>
        <taxon>Kitasatosporales</taxon>
        <taxon>Streptomycetaceae</taxon>
        <taxon>Streptomyces</taxon>
    </lineage>
</organism>
<proteinExistence type="predicted"/>
<evidence type="ECO:0000259" key="1">
    <source>
        <dbReference type="Pfam" id="PF12697"/>
    </source>
</evidence>
<dbReference type="Gene3D" id="3.40.50.1820">
    <property type="entry name" value="alpha/beta hydrolase"/>
    <property type="match status" value="1"/>
</dbReference>
<dbReference type="GO" id="GO:0016787">
    <property type="term" value="F:hydrolase activity"/>
    <property type="evidence" value="ECO:0007669"/>
    <property type="project" value="UniProtKB-KW"/>
</dbReference>
<evidence type="ECO:0000313" key="3">
    <source>
        <dbReference type="Proteomes" id="UP000286746"/>
    </source>
</evidence>
<comment type="caution">
    <text evidence="2">The sequence shown here is derived from an EMBL/GenBank/DDBJ whole genome shotgun (WGS) entry which is preliminary data.</text>
</comment>
<dbReference type="InterPro" id="IPR000073">
    <property type="entry name" value="AB_hydrolase_1"/>
</dbReference>
<sequence length="282" mass="30364">MTTNAPIGAGFHSRLIETRFGRIALFDTDPKGEAPGVPLLFVHGNSTSRKIFRAQLSGGFAQHRVLAADLLGHGDSDDAIDPFVAYTHQGYADTLIEVLGSLGIKRIAVVGWSLGGYIGYELAAKFPGVAALVTTGTPPVNEKTLSAGFLDNPTFEYVGREKLTPAQAREMAEQSTVVPAPPEVLADAVRADGRARKRMFESVVAGEGVDKRQLAITPPVPLAIIDGADDPFVNREHVDALPFSALWRSAVVRIPGARHAAFFEEPSRFNELVRLFLADHNL</sequence>
<dbReference type="InterPro" id="IPR029058">
    <property type="entry name" value="AB_hydrolase_fold"/>
</dbReference>
<feature type="domain" description="AB hydrolase-1" evidence="1">
    <location>
        <begin position="39"/>
        <end position="271"/>
    </location>
</feature>
<dbReference type="Proteomes" id="UP000286746">
    <property type="component" value="Unassembled WGS sequence"/>
</dbReference>
<dbReference type="PANTHER" id="PTHR43798">
    <property type="entry name" value="MONOACYLGLYCEROL LIPASE"/>
    <property type="match status" value="1"/>
</dbReference>
<dbReference type="SUPFAM" id="SSF53474">
    <property type="entry name" value="alpha/beta-Hydrolases"/>
    <property type="match status" value="1"/>
</dbReference>
<keyword evidence="3" id="KW-1185">Reference proteome</keyword>
<dbReference type="RefSeq" id="WP_170251710.1">
    <property type="nucleotide sequence ID" value="NZ_BHZD01000001.1"/>
</dbReference>
<dbReference type="InterPro" id="IPR050266">
    <property type="entry name" value="AB_hydrolase_sf"/>
</dbReference>
<dbReference type="PRINTS" id="PR00111">
    <property type="entry name" value="ABHYDROLASE"/>
</dbReference>
<name>A0A401W2B9_STREY</name>
<evidence type="ECO:0000313" key="2">
    <source>
        <dbReference type="EMBL" id="GCD43432.1"/>
    </source>
</evidence>
<protein>
    <submittedName>
        <fullName evidence="2">Putative hydrolase</fullName>
    </submittedName>
</protein>
<keyword evidence="2" id="KW-0378">Hydrolase</keyword>
<dbReference type="EMBL" id="BHZD01000001">
    <property type="protein sequence ID" value="GCD43432.1"/>
    <property type="molecule type" value="Genomic_DNA"/>
</dbReference>
<dbReference type="AlphaFoldDB" id="A0A401W2B9"/>
<gene>
    <name evidence="2" type="ORF">GKJPGBOP_03113</name>
</gene>
<accession>A0A401W2B9</accession>
<dbReference type="Pfam" id="PF12697">
    <property type="entry name" value="Abhydrolase_6"/>
    <property type="match status" value="1"/>
</dbReference>